<dbReference type="NCBIfam" id="TIGR03725">
    <property type="entry name" value="T6A_YeaZ"/>
    <property type="match status" value="1"/>
</dbReference>
<keyword evidence="2" id="KW-0808">Transferase</keyword>
<sequence>MTMPHRFLCIDASTDTLSVAVGTGRPGDPVHGHSGPGAAQSSATLLPVIKTLLAQAGWRLDDLDAIVFGRGPGSFTGLRTACAVAQGLAYGVRSARHPRGLPLLPLDTLAAVAEEARGLRRQAGLPVPEVVVAMLDARMDEIYLAIEARGLPELAKPRLCAPDALAAHLAAALPDAHRPVLLAGNVFGPYAEPLAQLAGERQAALPTASALLRLAPGAWQAGCAVDAREALPLYVRDKVALTTAEREGQR</sequence>
<dbReference type="Gene3D" id="3.30.420.40">
    <property type="match status" value="2"/>
</dbReference>
<organism evidence="2 3">
    <name type="scientific">Hydrogenophaga bisanensis</name>
    <dbReference type="NCBI Taxonomy" id="439611"/>
    <lineage>
        <taxon>Bacteria</taxon>
        <taxon>Pseudomonadati</taxon>
        <taxon>Pseudomonadota</taxon>
        <taxon>Betaproteobacteria</taxon>
        <taxon>Burkholderiales</taxon>
        <taxon>Comamonadaceae</taxon>
        <taxon>Hydrogenophaga</taxon>
    </lineage>
</organism>
<gene>
    <name evidence="2" type="primary">tsaB</name>
    <name evidence="2" type="ORF">ACFQNJ_13220</name>
</gene>
<reference evidence="3" key="1">
    <citation type="journal article" date="2019" name="Int. J. Syst. Evol. Microbiol.">
        <title>The Global Catalogue of Microorganisms (GCM) 10K type strain sequencing project: providing services to taxonomists for standard genome sequencing and annotation.</title>
        <authorList>
            <consortium name="The Broad Institute Genomics Platform"/>
            <consortium name="The Broad Institute Genome Sequencing Center for Infectious Disease"/>
            <person name="Wu L."/>
            <person name="Ma J."/>
        </authorList>
    </citation>
    <scope>NUCLEOTIDE SEQUENCE [LARGE SCALE GENOMIC DNA]</scope>
    <source>
        <strain evidence="3">CCUG 54518</strain>
    </source>
</reference>
<accession>A0ABW2RBK3</accession>
<comment type="caution">
    <text evidence="2">The sequence shown here is derived from an EMBL/GenBank/DDBJ whole genome shotgun (WGS) entry which is preliminary data.</text>
</comment>
<evidence type="ECO:0000259" key="1">
    <source>
        <dbReference type="Pfam" id="PF00814"/>
    </source>
</evidence>
<dbReference type="InterPro" id="IPR000905">
    <property type="entry name" value="Gcp-like_dom"/>
</dbReference>
<dbReference type="GO" id="GO:0061711">
    <property type="term" value="F:tRNA N(6)-L-threonylcarbamoyladenine synthase activity"/>
    <property type="evidence" value="ECO:0007669"/>
    <property type="project" value="UniProtKB-EC"/>
</dbReference>
<dbReference type="EMBL" id="JBHTBX010000008">
    <property type="protein sequence ID" value="MFC7435468.1"/>
    <property type="molecule type" value="Genomic_DNA"/>
</dbReference>
<dbReference type="Pfam" id="PF00814">
    <property type="entry name" value="TsaD"/>
    <property type="match status" value="1"/>
</dbReference>
<feature type="domain" description="Gcp-like" evidence="1">
    <location>
        <begin position="40"/>
        <end position="145"/>
    </location>
</feature>
<dbReference type="EC" id="2.3.1.234" evidence="2"/>
<proteinExistence type="predicted"/>
<evidence type="ECO:0000313" key="2">
    <source>
        <dbReference type="EMBL" id="MFC7435468.1"/>
    </source>
</evidence>
<dbReference type="InterPro" id="IPR022496">
    <property type="entry name" value="T6A_TsaB"/>
</dbReference>
<dbReference type="SUPFAM" id="SSF53067">
    <property type="entry name" value="Actin-like ATPase domain"/>
    <property type="match status" value="2"/>
</dbReference>
<name>A0ABW2RBK3_9BURK</name>
<protein>
    <submittedName>
        <fullName evidence="2">tRNA (Adenosine(37)-N6)-threonylcarbamoyltransferase complex dimerization subunit type 1 TsaB</fullName>
        <ecNumber evidence="2">2.3.1.234</ecNumber>
    </submittedName>
</protein>
<dbReference type="Proteomes" id="UP001596495">
    <property type="component" value="Unassembled WGS sequence"/>
</dbReference>
<keyword evidence="3" id="KW-1185">Reference proteome</keyword>
<dbReference type="InterPro" id="IPR043129">
    <property type="entry name" value="ATPase_NBD"/>
</dbReference>
<dbReference type="RefSeq" id="WP_382258201.1">
    <property type="nucleotide sequence ID" value="NZ_JBHTBX010000008.1"/>
</dbReference>
<keyword evidence="2" id="KW-0012">Acyltransferase</keyword>
<evidence type="ECO:0000313" key="3">
    <source>
        <dbReference type="Proteomes" id="UP001596495"/>
    </source>
</evidence>